<dbReference type="Proteomes" id="UP000199668">
    <property type="component" value="Unassembled WGS sequence"/>
</dbReference>
<organism evidence="1 2">
    <name type="scientific">Salibacterium qingdaonense</name>
    <dbReference type="NCBI Taxonomy" id="266892"/>
    <lineage>
        <taxon>Bacteria</taxon>
        <taxon>Bacillati</taxon>
        <taxon>Bacillota</taxon>
        <taxon>Bacilli</taxon>
        <taxon>Bacillales</taxon>
        <taxon>Bacillaceae</taxon>
    </lineage>
</organism>
<dbReference type="STRING" id="266892.SAMN04488054_13714"/>
<evidence type="ECO:0000313" key="2">
    <source>
        <dbReference type="Proteomes" id="UP000199668"/>
    </source>
</evidence>
<proteinExistence type="predicted"/>
<gene>
    <name evidence="1" type="ORF">SAMN04488054_13714</name>
</gene>
<keyword evidence="2" id="KW-1185">Reference proteome</keyword>
<dbReference type="EMBL" id="FOTY01000037">
    <property type="protein sequence ID" value="SFM35367.1"/>
    <property type="molecule type" value="Genomic_DNA"/>
</dbReference>
<accession>A0A1I4Q5P3</accession>
<reference evidence="1 2" key="1">
    <citation type="submission" date="2016-10" db="EMBL/GenBank/DDBJ databases">
        <authorList>
            <person name="de Groot N.N."/>
        </authorList>
    </citation>
    <scope>NUCLEOTIDE SEQUENCE [LARGE SCALE GENOMIC DNA]</scope>
    <source>
        <strain evidence="1 2">CGMCC 1.6134</strain>
    </source>
</reference>
<evidence type="ECO:0000313" key="1">
    <source>
        <dbReference type="EMBL" id="SFM35367.1"/>
    </source>
</evidence>
<name>A0A1I4Q5P3_9BACI</name>
<dbReference type="RefSeq" id="WP_177195603.1">
    <property type="nucleotide sequence ID" value="NZ_FOTY01000037.1"/>
</dbReference>
<dbReference type="AlphaFoldDB" id="A0A1I4Q5P3"/>
<sequence>MDEKAIKNLIEEKITHYRASYRITDKDRFSAGALEALMSLAEEIDERNEEQ</sequence>
<protein>
    <submittedName>
        <fullName evidence="1">Uncharacterized protein</fullName>
    </submittedName>
</protein>